<dbReference type="AlphaFoldDB" id="Q0EYU4"/>
<sequence>MSDFIVEAELRETNGRSATRRLRRTGKIPAIIYGGDKPDLSVAVDYFVISKLLNQEEFHTSMLEVKVKGSRGKNTVMLKATQWDPIKDTVTHLDFIRVSSSDMITLDVPVVAINEDKCPGVAKGGLIDVIRHSLEVTSRADSIPAHIEIDCSGLDIGDSVHIEDVTLPEGAVVHHEVNFTVLNVAAQKTDTTDDEVEGDEGSEEAAEA</sequence>
<dbReference type="InterPro" id="IPR020057">
    <property type="entry name" value="Ribosomal_bL25_b-dom"/>
</dbReference>
<comment type="function">
    <text evidence="5">This is one of the proteins that binds to the 5S RNA in the ribosome where it forms part of the central protuberance.</text>
</comment>
<dbReference type="Proteomes" id="UP000005297">
    <property type="component" value="Unassembled WGS sequence"/>
</dbReference>
<dbReference type="InterPro" id="IPR020055">
    <property type="entry name" value="Ribosomal_bL25_short"/>
</dbReference>
<name>Q0EYU4_9PROT</name>
<dbReference type="HAMAP" id="MF_01334">
    <property type="entry name" value="Ribosomal_bL25_CTC"/>
    <property type="match status" value="1"/>
</dbReference>
<evidence type="ECO:0000259" key="7">
    <source>
        <dbReference type="Pfam" id="PF01386"/>
    </source>
</evidence>
<dbReference type="GO" id="GO:0006412">
    <property type="term" value="P:translation"/>
    <property type="evidence" value="ECO:0007669"/>
    <property type="project" value="UniProtKB-UniRule"/>
</dbReference>
<dbReference type="GO" id="GO:0003735">
    <property type="term" value="F:structural constituent of ribosome"/>
    <property type="evidence" value="ECO:0007669"/>
    <property type="project" value="InterPro"/>
</dbReference>
<dbReference type="InterPro" id="IPR001021">
    <property type="entry name" value="Ribosomal_bL25_long"/>
</dbReference>
<dbReference type="SUPFAM" id="SSF50715">
    <property type="entry name" value="Ribosomal protein L25-like"/>
    <property type="match status" value="1"/>
</dbReference>
<comment type="subunit">
    <text evidence="5">Part of the 50S ribosomal subunit; part of the 5S rRNA/L5/L18/L25 subcomplex. Contacts the 5S rRNA. Binds to the 5S rRNA independently of L5 and L18.</text>
</comment>
<dbReference type="InParanoid" id="Q0EYU4"/>
<dbReference type="eggNOG" id="COG1825">
    <property type="taxonomic scope" value="Bacteria"/>
</dbReference>
<dbReference type="OrthoDB" id="5293909at2"/>
<accession>Q0EYU4</accession>
<feature type="domain" description="Large ribosomal subunit protein bL25 beta" evidence="8">
    <location>
        <begin position="104"/>
        <end position="187"/>
    </location>
</feature>
<feature type="compositionally biased region" description="Acidic residues" evidence="6">
    <location>
        <begin position="192"/>
        <end position="208"/>
    </location>
</feature>
<dbReference type="HOGENOM" id="CLU_075939_0_0_0"/>
<dbReference type="RefSeq" id="WP_009849243.1">
    <property type="nucleotide sequence ID" value="NZ_DS022294.1"/>
</dbReference>
<dbReference type="HAMAP" id="MF_01336">
    <property type="entry name" value="Ribosomal_bL25"/>
    <property type="match status" value="1"/>
</dbReference>
<evidence type="ECO:0000256" key="6">
    <source>
        <dbReference type="SAM" id="MobiDB-lite"/>
    </source>
</evidence>
<dbReference type="Pfam" id="PF01386">
    <property type="entry name" value="Ribosomal_L25p"/>
    <property type="match status" value="1"/>
</dbReference>
<evidence type="ECO:0000256" key="1">
    <source>
        <dbReference type="ARBA" id="ARBA00022730"/>
    </source>
</evidence>
<dbReference type="GO" id="GO:0008097">
    <property type="term" value="F:5S rRNA binding"/>
    <property type="evidence" value="ECO:0007669"/>
    <property type="project" value="InterPro"/>
</dbReference>
<dbReference type="Pfam" id="PF14693">
    <property type="entry name" value="Ribosomal_TL5_C"/>
    <property type="match status" value="1"/>
</dbReference>
<dbReference type="InterPro" id="IPR037121">
    <property type="entry name" value="Ribosomal_bL25_C"/>
</dbReference>
<dbReference type="PANTHER" id="PTHR33284:SF1">
    <property type="entry name" value="RIBOSOMAL PROTEIN L25_GLN-TRNA SYNTHETASE, ANTI-CODON-BINDING DOMAIN-CONTAINING PROTEIN"/>
    <property type="match status" value="1"/>
</dbReference>
<dbReference type="Gene3D" id="2.170.120.20">
    <property type="entry name" value="Ribosomal protein L25, beta domain"/>
    <property type="match status" value="1"/>
</dbReference>
<dbReference type="InterPro" id="IPR029751">
    <property type="entry name" value="Ribosomal_L25_dom"/>
</dbReference>
<dbReference type="NCBIfam" id="NF004128">
    <property type="entry name" value="PRK05618.1-2"/>
    <property type="match status" value="1"/>
</dbReference>
<dbReference type="EMBL" id="AATS01000008">
    <property type="protein sequence ID" value="EAU54463.1"/>
    <property type="molecule type" value="Genomic_DNA"/>
</dbReference>
<feature type="region of interest" description="Disordered" evidence="6">
    <location>
        <begin position="186"/>
        <end position="208"/>
    </location>
</feature>
<dbReference type="STRING" id="314344.AL013_03405"/>
<dbReference type="NCBIfam" id="TIGR00731">
    <property type="entry name" value="bL25_bact_ctc"/>
    <property type="match status" value="1"/>
</dbReference>
<evidence type="ECO:0000256" key="3">
    <source>
        <dbReference type="ARBA" id="ARBA00022980"/>
    </source>
</evidence>
<dbReference type="GO" id="GO:0022625">
    <property type="term" value="C:cytosolic large ribosomal subunit"/>
    <property type="evidence" value="ECO:0007669"/>
    <property type="project" value="TreeGrafter"/>
</dbReference>
<evidence type="ECO:0000256" key="2">
    <source>
        <dbReference type="ARBA" id="ARBA00022884"/>
    </source>
</evidence>
<evidence type="ECO:0000256" key="5">
    <source>
        <dbReference type="HAMAP-Rule" id="MF_01334"/>
    </source>
</evidence>
<evidence type="ECO:0000259" key="8">
    <source>
        <dbReference type="Pfam" id="PF14693"/>
    </source>
</evidence>
<proteinExistence type="inferred from homology"/>
<dbReference type="InterPro" id="IPR011035">
    <property type="entry name" value="Ribosomal_bL25/Gln-tRNA_synth"/>
</dbReference>
<protein>
    <recommendedName>
        <fullName evidence="5">Large ribosomal subunit protein bL25</fullName>
    </recommendedName>
    <alternativeName>
        <fullName evidence="5">General stress protein CTC</fullName>
    </alternativeName>
</protein>
<keyword evidence="10" id="KW-1185">Reference proteome</keyword>
<dbReference type="Gene3D" id="2.40.240.10">
    <property type="entry name" value="Ribosomal Protein L25, Chain P"/>
    <property type="match status" value="1"/>
</dbReference>
<organism evidence="9 10">
    <name type="scientific">Mariprofundus ferrooxydans PV-1</name>
    <dbReference type="NCBI Taxonomy" id="314345"/>
    <lineage>
        <taxon>Bacteria</taxon>
        <taxon>Pseudomonadati</taxon>
        <taxon>Pseudomonadota</taxon>
        <taxon>Candidatius Mariprofundia</taxon>
        <taxon>Mariprofundales</taxon>
        <taxon>Mariprofundaceae</taxon>
        <taxon>Mariprofundus</taxon>
    </lineage>
</organism>
<evidence type="ECO:0000256" key="4">
    <source>
        <dbReference type="ARBA" id="ARBA00023274"/>
    </source>
</evidence>
<dbReference type="InterPro" id="IPR020056">
    <property type="entry name" value="Rbsml_bL25/Gln-tRNA_synth_N"/>
</dbReference>
<gene>
    <name evidence="5" type="primary">rplY</name>
    <name evidence="5" type="synonym">ctc</name>
    <name evidence="9" type="ORF">SPV1_08596</name>
</gene>
<comment type="similarity">
    <text evidence="5">Belongs to the bacterial ribosomal protein bL25 family. CTC subfamily.</text>
</comment>
<dbReference type="CDD" id="cd00495">
    <property type="entry name" value="Ribosomal_L25_TL5_CTC"/>
    <property type="match status" value="1"/>
</dbReference>
<dbReference type="PANTHER" id="PTHR33284">
    <property type="entry name" value="RIBOSOMAL PROTEIN L25/GLN-TRNA SYNTHETASE, ANTI-CODON-BINDING DOMAIN-CONTAINING PROTEIN"/>
    <property type="match status" value="1"/>
</dbReference>
<keyword evidence="3 5" id="KW-0689">Ribosomal protein</keyword>
<evidence type="ECO:0000313" key="10">
    <source>
        <dbReference type="Proteomes" id="UP000005297"/>
    </source>
</evidence>
<keyword evidence="2 5" id="KW-0694">RNA-binding</keyword>
<keyword evidence="1 5" id="KW-0699">rRNA-binding</keyword>
<keyword evidence="4 5" id="KW-0687">Ribonucleoprotein</keyword>
<comment type="caution">
    <text evidence="9">The sequence shown here is derived from an EMBL/GenBank/DDBJ whole genome shotgun (WGS) entry which is preliminary data.</text>
</comment>
<reference evidence="9 10" key="1">
    <citation type="submission" date="2006-09" db="EMBL/GenBank/DDBJ databases">
        <authorList>
            <person name="Emerson D."/>
            <person name="Ferriera S."/>
            <person name="Johnson J."/>
            <person name="Kravitz S."/>
            <person name="Halpern A."/>
            <person name="Remington K."/>
            <person name="Beeson K."/>
            <person name="Tran B."/>
            <person name="Rogers Y.-H."/>
            <person name="Friedman R."/>
            <person name="Venter J.C."/>
        </authorList>
    </citation>
    <scope>NUCLEOTIDE SEQUENCE [LARGE SCALE GENOMIC DNA]</scope>
    <source>
        <strain evidence="9 10">PV-1</strain>
    </source>
</reference>
<feature type="domain" description="Large ribosomal subunit protein bL25 L25" evidence="7">
    <location>
        <begin position="7"/>
        <end position="95"/>
    </location>
</feature>
<dbReference type="NCBIfam" id="NF004612">
    <property type="entry name" value="PRK05943.1"/>
    <property type="match status" value="1"/>
</dbReference>
<evidence type="ECO:0000313" key="9">
    <source>
        <dbReference type="EMBL" id="EAU54463.1"/>
    </source>
</evidence>
<dbReference type="InterPro" id="IPR020930">
    <property type="entry name" value="Ribosomal_uL5_bac-type"/>
</dbReference>